<reference evidence="1 2" key="1">
    <citation type="journal article" date="2022" name="DNA Res.">
        <title>Chromosomal-level genome assembly of the orchid tree Bauhinia variegata (Leguminosae; Cercidoideae) supports the allotetraploid origin hypothesis of Bauhinia.</title>
        <authorList>
            <person name="Zhong Y."/>
            <person name="Chen Y."/>
            <person name="Zheng D."/>
            <person name="Pang J."/>
            <person name="Liu Y."/>
            <person name="Luo S."/>
            <person name="Meng S."/>
            <person name="Qian L."/>
            <person name="Wei D."/>
            <person name="Dai S."/>
            <person name="Zhou R."/>
        </authorList>
    </citation>
    <scope>NUCLEOTIDE SEQUENCE [LARGE SCALE GENOMIC DNA]</scope>
    <source>
        <strain evidence="1">BV-YZ2020</strain>
    </source>
</reference>
<evidence type="ECO:0000313" key="2">
    <source>
        <dbReference type="Proteomes" id="UP000828941"/>
    </source>
</evidence>
<keyword evidence="2" id="KW-1185">Reference proteome</keyword>
<protein>
    <submittedName>
        <fullName evidence="1">Uncharacterized protein</fullName>
    </submittedName>
</protein>
<accession>A0ACB9NNE8</accession>
<name>A0ACB9NNE8_BAUVA</name>
<dbReference type="Proteomes" id="UP000828941">
    <property type="component" value="Chromosome 6"/>
</dbReference>
<proteinExistence type="predicted"/>
<evidence type="ECO:0000313" key="1">
    <source>
        <dbReference type="EMBL" id="KAI4337536.1"/>
    </source>
</evidence>
<gene>
    <name evidence="1" type="ORF">L6164_015940</name>
</gene>
<comment type="caution">
    <text evidence="1">The sequence shown here is derived from an EMBL/GenBank/DDBJ whole genome shotgun (WGS) entry which is preliminary data.</text>
</comment>
<dbReference type="EMBL" id="CM039431">
    <property type="protein sequence ID" value="KAI4337536.1"/>
    <property type="molecule type" value="Genomic_DNA"/>
</dbReference>
<sequence>MDTERAPEVEETSGSKQMNELTDQRNRGRKKKSKRRGSYLPKFACFRIERDGTGDGFDIEVVDASRSRSNSNHLIITVNGLIGSARNWKFAAKQFLKNYPEDVIVHCSDSNAAMLTFDGIDVMGERLAEEVISVIKRHPGLKKISFVGHSLGGLVARYAIAKLYGRDILTQGNGHAGSDNSDQACHERKYEGKIAGLEPINFITFATPHLGSRGHKQVPMFFGSHTLEKVASRLSWFLGRTGKQLFLADSDNGKPLLLLQMVHDSEDMKFLSALQSFKHRVAYANVRHDQLVGWSTSSIRRRHELPKRQHLSRHEKYPHVVNVETAKSTYVPAEIKVNGNEKINDMEEEMIRGLTTMSWDRIDVSFSGSRQKYLAHNTIQVNTYFMNSDGADVIQHMVDNFEL</sequence>
<organism evidence="1 2">
    <name type="scientific">Bauhinia variegata</name>
    <name type="common">Purple orchid tree</name>
    <name type="synonym">Phanera variegata</name>
    <dbReference type="NCBI Taxonomy" id="167791"/>
    <lineage>
        <taxon>Eukaryota</taxon>
        <taxon>Viridiplantae</taxon>
        <taxon>Streptophyta</taxon>
        <taxon>Embryophyta</taxon>
        <taxon>Tracheophyta</taxon>
        <taxon>Spermatophyta</taxon>
        <taxon>Magnoliopsida</taxon>
        <taxon>eudicotyledons</taxon>
        <taxon>Gunneridae</taxon>
        <taxon>Pentapetalae</taxon>
        <taxon>rosids</taxon>
        <taxon>fabids</taxon>
        <taxon>Fabales</taxon>
        <taxon>Fabaceae</taxon>
        <taxon>Cercidoideae</taxon>
        <taxon>Cercideae</taxon>
        <taxon>Bauhiniinae</taxon>
        <taxon>Bauhinia</taxon>
    </lineage>
</organism>